<keyword evidence="3" id="KW-1185">Reference proteome</keyword>
<dbReference type="InterPro" id="IPR052898">
    <property type="entry name" value="ACAD10-like"/>
</dbReference>
<dbReference type="SUPFAM" id="SSF56112">
    <property type="entry name" value="Protein kinase-like (PK-like)"/>
    <property type="match status" value="1"/>
</dbReference>
<dbReference type="EMBL" id="CP101988">
    <property type="protein sequence ID" value="UUI76265.1"/>
    <property type="molecule type" value="Genomic_DNA"/>
</dbReference>
<dbReference type="InterPro" id="IPR002575">
    <property type="entry name" value="Aminoglycoside_PTrfase"/>
</dbReference>
<dbReference type="Pfam" id="PF01636">
    <property type="entry name" value="APH"/>
    <property type="match status" value="1"/>
</dbReference>
<feature type="domain" description="Aminoglycoside phosphotransferase" evidence="1">
    <location>
        <begin position="36"/>
        <end position="272"/>
    </location>
</feature>
<gene>
    <name evidence="2" type="ORF">NP064_05040</name>
</gene>
<proteinExistence type="predicted"/>
<dbReference type="RefSeq" id="WP_227570509.1">
    <property type="nucleotide sequence ID" value="NZ_CP101988.1"/>
</dbReference>
<dbReference type="Proteomes" id="UP001316189">
    <property type="component" value="Chromosome"/>
</dbReference>
<dbReference type="InterPro" id="IPR011009">
    <property type="entry name" value="Kinase-like_dom_sf"/>
</dbReference>
<accession>A0ABY5L0F7</accession>
<evidence type="ECO:0000313" key="3">
    <source>
        <dbReference type="Proteomes" id="UP001316189"/>
    </source>
</evidence>
<dbReference type="CDD" id="cd05154">
    <property type="entry name" value="ACAD10_11_N-like"/>
    <property type="match status" value="1"/>
</dbReference>
<evidence type="ECO:0000259" key="1">
    <source>
        <dbReference type="Pfam" id="PF01636"/>
    </source>
</evidence>
<dbReference type="Gene3D" id="3.90.1200.10">
    <property type="match status" value="1"/>
</dbReference>
<dbReference type="InterPro" id="IPR041726">
    <property type="entry name" value="ACAD10_11_N"/>
</dbReference>
<organism evidence="2 3">
    <name type="scientific">Cellulomonas chengniuliangii</name>
    <dbReference type="NCBI Taxonomy" id="2968084"/>
    <lineage>
        <taxon>Bacteria</taxon>
        <taxon>Bacillati</taxon>
        <taxon>Actinomycetota</taxon>
        <taxon>Actinomycetes</taxon>
        <taxon>Micrococcales</taxon>
        <taxon>Cellulomonadaceae</taxon>
        <taxon>Cellulomonas</taxon>
    </lineage>
</organism>
<name>A0ABY5L0F7_9CELL</name>
<dbReference type="PANTHER" id="PTHR47829">
    <property type="entry name" value="HYDROLASE, PUTATIVE (AFU_ORTHOLOGUE AFUA_1G12880)-RELATED"/>
    <property type="match status" value="1"/>
</dbReference>
<reference evidence="2 3" key="1">
    <citation type="submission" date="2022-07" db="EMBL/GenBank/DDBJ databases">
        <title>Novel species in genus cellulomonas.</title>
        <authorList>
            <person name="Ye L."/>
        </authorList>
    </citation>
    <scope>NUCLEOTIDE SEQUENCE [LARGE SCALE GENOMIC DNA]</scope>
    <source>
        <strain evidence="3">zg-Y338</strain>
    </source>
</reference>
<evidence type="ECO:0000313" key="2">
    <source>
        <dbReference type="EMBL" id="UUI76265.1"/>
    </source>
</evidence>
<dbReference type="PANTHER" id="PTHR47829:SF1">
    <property type="entry name" value="HAD FAMILY PHOSPHATASE"/>
    <property type="match status" value="1"/>
</dbReference>
<sequence length="359" mass="38368">MSEHPTDPVGLSTATLERWLRAVRPDLVTAAPLRATLLDGGRSNLTYRLDGAATPLVLRRPPLGHVLSTAHDMAREHRVIAALAPTSVPVPRAELHHDDADGAAGVGTPFYLMRLVEGDVLRTPSDNAGFTASQLRGLSLDLAATLGRLHGLDPAAIGLGTLGRPDGFLARQVRRWGAQYDLSRSRPMPELDHLQDRLRTSVPATTQDSLLHGDYRLDNVIVQVGADGAPRLAAVLDWEMATHGDSLTDLGLLALYWDIRAIGGDSLGIATSAVDTTAGYPAFDELVDAYSAERRVRVPELSWYRAFAAYKLAIILEGVHYRHRAGETVGPGFDTVGALVAPLAAHGLACLGTTSATAR</sequence>
<dbReference type="Gene3D" id="3.30.200.20">
    <property type="entry name" value="Phosphorylase Kinase, domain 1"/>
    <property type="match status" value="1"/>
</dbReference>
<protein>
    <submittedName>
        <fullName evidence="2">Phosphotransferase family protein</fullName>
    </submittedName>
</protein>